<proteinExistence type="predicted"/>
<dbReference type="Proteomes" id="UP001392437">
    <property type="component" value="Unassembled WGS sequence"/>
</dbReference>
<gene>
    <name evidence="2" type="ORF">PG999_003130</name>
</gene>
<dbReference type="AlphaFoldDB" id="A0AAW0RAB5"/>
<comment type="caution">
    <text evidence="2">The sequence shown here is derived from an EMBL/GenBank/DDBJ whole genome shotgun (WGS) entry which is preliminary data.</text>
</comment>
<evidence type="ECO:0000313" key="3">
    <source>
        <dbReference type="Proteomes" id="UP001392437"/>
    </source>
</evidence>
<dbReference type="EMBL" id="JAQQWP010000002">
    <property type="protein sequence ID" value="KAK8130750.1"/>
    <property type="molecule type" value="Genomic_DNA"/>
</dbReference>
<accession>A0AAW0RAB5</accession>
<sequence>MTGLSEQSVHGRSMTEKRTYSYISAKNGGGDPVTALALRPESSSESTAKRQANVERETAAALRQLYGRS</sequence>
<evidence type="ECO:0008006" key="4">
    <source>
        <dbReference type="Google" id="ProtNLM"/>
    </source>
</evidence>
<reference evidence="2 3" key="1">
    <citation type="submission" date="2023-01" db="EMBL/GenBank/DDBJ databases">
        <title>Analysis of 21 Apiospora genomes using comparative genomics revels a genus with tremendous synthesis potential of carbohydrate active enzymes and secondary metabolites.</title>
        <authorList>
            <person name="Sorensen T."/>
        </authorList>
    </citation>
    <scope>NUCLEOTIDE SEQUENCE [LARGE SCALE GENOMIC DNA]</scope>
    <source>
        <strain evidence="2 3">CBS 117206</strain>
    </source>
</reference>
<evidence type="ECO:0000256" key="1">
    <source>
        <dbReference type="SAM" id="MobiDB-lite"/>
    </source>
</evidence>
<feature type="compositionally biased region" description="Polar residues" evidence="1">
    <location>
        <begin position="1"/>
        <end position="10"/>
    </location>
</feature>
<organism evidence="2 3">
    <name type="scientific">Apiospora kogelbergensis</name>
    <dbReference type="NCBI Taxonomy" id="1337665"/>
    <lineage>
        <taxon>Eukaryota</taxon>
        <taxon>Fungi</taxon>
        <taxon>Dikarya</taxon>
        <taxon>Ascomycota</taxon>
        <taxon>Pezizomycotina</taxon>
        <taxon>Sordariomycetes</taxon>
        <taxon>Xylariomycetidae</taxon>
        <taxon>Amphisphaeriales</taxon>
        <taxon>Apiosporaceae</taxon>
        <taxon>Apiospora</taxon>
    </lineage>
</organism>
<protein>
    <recommendedName>
        <fullName evidence="4">Phage integrase, N-terminal SAM-like domain</fullName>
    </recommendedName>
</protein>
<feature type="region of interest" description="Disordered" evidence="1">
    <location>
        <begin position="1"/>
        <end position="34"/>
    </location>
</feature>
<evidence type="ECO:0000313" key="2">
    <source>
        <dbReference type="EMBL" id="KAK8130750.1"/>
    </source>
</evidence>
<name>A0AAW0RAB5_9PEZI</name>
<keyword evidence="3" id="KW-1185">Reference proteome</keyword>